<organism evidence="3 4">
    <name type="scientific">Ralstonia phage phiAp1</name>
    <dbReference type="NCBI Taxonomy" id="2783867"/>
    <lineage>
        <taxon>Viruses</taxon>
        <taxon>Duplodnaviria</taxon>
        <taxon>Heunggongvirae</taxon>
        <taxon>Uroviricota</taxon>
        <taxon>Caudoviricetes</taxon>
        <taxon>Autographivirales</taxon>
        <taxon>Autoscriptoviridae</taxon>
        <taxon>Ayakvirus</taxon>
        <taxon>Ayakvirus Ap1</taxon>
    </lineage>
</organism>
<evidence type="ECO:0000313" key="4">
    <source>
        <dbReference type="Proteomes" id="UP000221958"/>
    </source>
</evidence>
<dbReference type="GO" id="GO:0031640">
    <property type="term" value="P:killing of cells of another organism"/>
    <property type="evidence" value="ECO:0007669"/>
    <property type="project" value="UniProtKB-KW"/>
</dbReference>
<name>A0A1L7DS81_9CAUD</name>
<evidence type="ECO:0000256" key="2">
    <source>
        <dbReference type="ARBA" id="ARBA00022638"/>
    </source>
</evidence>
<dbReference type="EMBL" id="KY117485">
    <property type="protein sequence ID" value="APU03186.1"/>
    <property type="molecule type" value="Genomic_DNA"/>
</dbReference>
<evidence type="ECO:0000256" key="1">
    <source>
        <dbReference type="ARBA" id="ARBA00022529"/>
    </source>
</evidence>
<reference evidence="4" key="1">
    <citation type="submission" date="2016-11" db="EMBL/GenBank/DDBJ databases">
        <authorList>
            <person name="Xavier A.S."/>
            <person name="Silva F.P."/>
            <person name="Vidigal P.M.P."/>
            <person name="Lima T.T.M."/>
            <person name="Souza F.O."/>
            <person name="Alfenas-Zerbini P."/>
        </authorList>
    </citation>
    <scope>NUCLEOTIDE SEQUENCE [LARGE SCALE GENOMIC DNA]</scope>
</reference>
<dbReference type="Gene3D" id="1.10.530.40">
    <property type="match status" value="1"/>
</dbReference>
<dbReference type="InterPro" id="IPR023347">
    <property type="entry name" value="Lysozyme_dom_sf"/>
</dbReference>
<proteinExistence type="predicted"/>
<dbReference type="SUPFAM" id="SSF53955">
    <property type="entry name" value="Lysozyme-like"/>
    <property type="match status" value="1"/>
</dbReference>
<gene>
    <name evidence="3" type="ORF">phiAp1_45</name>
</gene>
<sequence>MAVMRDAQDVNFGATPDAGAAPNAVPFKQPDVDKFRTGPANSAPLVPTVSDQFIGALLKPVQQIGMNKLNQSREEAYLAGQAAAGAGLAQESVDSNIFTKDWATAGYRDTRGRLALADAEAQTSKDMIRLREQSPEQFAAYLAQRRQSLMPSLEGMSLEARKGFMQQQLVSDRAAITKHAMEHQKFVVDQIGKSVQTDLSVRYDAMDAAKTDPASYLTAADNAFAGLYNNIWSNPNLPEDMRIKMTTEAGEAALSRNHQVLYERMKSTPLPNGQGTMLSRLPFDDQVKLQKKYNQSLDDTKAMRLADYQSQRGLMEAAFDDPNVPALPYNEFNAFVQKGVQIGAVSASDITSLNKAWANGNEKKMGAIGLAEAYAAGDVNKMFSMGKDESKGLEAYVQMQARNGVPIQNTVGNLLNIGVTTGQQTAFKAVGSLTRSAVSQIGMGDKMDPGQLESLNTVLKQIDNAQVKGNAGAMSAYLSAFGDEERTKIMMFREGLQKGQAPLVAAANAADAVAKTSQLTEGEKNALAVSHVTADRKAIAEIEPRGLWGTLKSYVPDFLRSNDAVNKDKITTGRMWFENEERVAEALGQSKAAMMEELNYISRSNPYMSDDARKSLALAKVAERTIDLNGGPLVLPRLPSGVSSQDFFGVPRSVSPDTIAATLNDLHKPGKDNRIVYKANGQAQIQWQEFGKDGSLVNAGGTFDPKSIAQAVQDRQDKIADGFQRTDGRGVTVKGPDGSAVTFNGNNTVGVGNLAMVEFRENLAKHEGVRNTPYDDASGKIVDGKRVQTVGVGVSSHNPAFPQPGPDGKVPDAAISDSFMRASNIAARTGVMTQRETQMNNSAAFKLYAEMAYQGGDNFANVNQPAKDFISAMKNRDVDAALAALQQTTPYRMAHDARRKSYEQLTRQAIQLSRS</sequence>
<evidence type="ECO:0000313" key="3">
    <source>
        <dbReference type="EMBL" id="APU03186.1"/>
    </source>
</evidence>
<dbReference type="InterPro" id="IPR023346">
    <property type="entry name" value="Lysozyme-like_dom_sf"/>
</dbReference>
<dbReference type="Proteomes" id="UP000221958">
    <property type="component" value="Segment"/>
</dbReference>
<accession>A0A1L7DS81</accession>
<keyword evidence="4" id="KW-1185">Reference proteome</keyword>
<keyword evidence="1" id="KW-0929">Antimicrobial</keyword>
<dbReference type="GO" id="GO:0003796">
    <property type="term" value="F:lysozyme activity"/>
    <property type="evidence" value="ECO:0007669"/>
    <property type="project" value="InterPro"/>
</dbReference>
<keyword evidence="2" id="KW-0081">Bacteriolytic enzyme</keyword>
<dbReference type="GO" id="GO:0042742">
    <property type="term" value="P:defense response to bacterium"/>
    <property type="evidence" value="ECO:0007669"/>
    <property type="project" value="UniProtKB-KW"/>
</dbReference>
<protein>
    <submittedName>
        <fullName evidence="3">Internal virion protein</fullName>
    </submittedName>
</protein>